<evidence type="ECO:0000256" key="11">
    <source>
        <dbReference type="ARBA" id="ARBA00023002"/>
    </source>
</evidence>
<accession>A0A8J7NI88</accession>
<evidence type="ECO:0000256" key="21">
    <source>
        <dbReference type="ARBA" id="ARBA00073608"/>
    </source>
</evidence>
<evidence type="ECO:0000259" key="24">
    <source>
        <dbReference type="PROSITE" id="PS50262"/>
    </source>
</evidence>
<feature type="transmembrane region" description="Helical" evidence="23">
    <location>
        <begin position="147"/>
        <end position="167"/>
    </location>
</feature>
<dbReference type="SUPFAM" id="SSF81321">
    <property type="entry name" value="Family A G protein-coupled receptor-like"/>
    <property type="match status" value="1"/>
</dbReference>
<dbReference type="GO" id="GO:0004930">
    <property type="term" value="F:G protein-coupled receptor activity"/>
    <property type="evidence" value="ECO:0007669"/>
    <property type="project" value="InterPro"/>
</dbReference>
<comment type="cofactor">
    <cofactor evidence="1">
        <name>FMN</name>
        <dbReference type="ChEBI" id="CHEBI:58210"/>
    </cofactor>
</comment>
<dbReference type="PROSITE" id="PS50262">
    <property type="entry name" value="G_PROTEIN_RECEP_F1_2"/>
    <property type="match status" value="1"/>
</dbReference>
<keyword evidence="5" id="KW-0285">Flavoprotein</keyword>
<feature type="transmembrane region" description="Helical" evidence="23">
    <location>
        <begin position="199"/>
        <end position="221"/>
    </location>
</feature>
<dbReference type="Gene3D" id="1.20.1070.10">
    <property type="entry name" value="Rhodopsin 7-helix transmembrane proteins"/>
    <property type="match status" value="2"/>
</dbReference>
<evidence type="ECO:0000256" key="1">
    <source>
        <dbReference type="ARBA" id="ARBA00001917"/>
    </source>
</evidence>
<keyword evidence="9" id="KW-0970">Cilium biogenesis/degradation</keyword>
<dbReference type="FunFam" id="1.20.1070.10:FF:000116">
    <property type="entry name" value="probable G-protein coupled receptor 22"/>
    <property type="match status" value="1"/>
</dbReference>
<evidence type="ECO:0000256" key="18">
    <source>
        <dbReference type="ARBA" id="ARBA00060741"/>
    </source>
</evidence>
<feature type="non-terminal residue" evidence="25">
    <location>
        <position position="1"/>
    </location>
</feature>
<dbReference type="FunFam" id="3.20.20.70:FF:000100">
    <property type="entry name" value="tRNA-dihydrouridine synthase"/>
    <property type="match status" value="1"/>
</dbReference>
<keyword evidence="12 23" id="KW-0472">Membrane</keyword>
<keyword evidence="6" id="KW-0288">FMN</keyword>
<evidence type="ECO:0000256" key="16">
    <source>
        <dbReference type="ARBA" id="ARBA00051932"/>
    </source>
</evidence>
<feature type="domain" description="G-protein coupled receptors family 1 profile" evidence="24">
    <location>
        <begin position="48"/>
        <end position="357"/>
    </location>
</feature>
<feature type="transmembrane region" description="Helical" evidence="23">
    <location>
        <begin position="34"/>
        <end position="56"/>
    </location>
</feature>
<keyword evidence="11" id="KW-0560">Oxidoreductase</keyword>
<sequence length="736" mass="82934">MQSENNVTVRDSTESISSNMNQALPYPLSFQVSLTGFLMLEIVLGLSSNLTVLVLYCMKSNLINSVSNIVTMNLHVLDVIICVGCIPLTIVIILLSLESNTALICCFHEACVSFASVATAVNVLAITLDRYDISVKPANRILTMGRAVMLLTIIWIVSFFSFLIPFMEVSFFNLQGDKTEQNKTLPGTDTNRYYTELGLYYHLLAQIPIFFFTAIVMLITYSKILQALNIRIGTRFATVQKKKARKKKTISMTTQHETTDMSQSSGGRNVMFGVRTSVSVIIALRRAVKRHRERRERQKRVFRMSLLIISTFLLCWTPITVLNTIILSVGPSSLLVRLRLGFLVMAYGTTIFHPLLYAFTRQKFQKVLKSKMKKRVVSIVEADPLPNNAVIHNSWIDPKRNKKVTFEENELALESLAEVQDANYPSQQVTGNLRKDRMKEFRYVKMTASHGRLLAFRSLVRKYDCDLCFTPMIVAADFMRSNKARDSEFTTSQADRPLIVQFAAKDSQTLADAACIVSPFSDGVDLNCGCPQRWAMADGYGACLINKPELVRDMVRQVRNQVENPKFSVSIKIRIHRDIRLTVDLCQKAEAAGVSWVTVHGRTADERHQPVHYDAIKTIKDSLSVPVVANGDIKNLKDVESTRQLTGIDGVMAARGLLANPAMFAGYEDTPLECVWDWVDIALEHGTPFTCFHHHLMYMMEKITSQQEKKVFNALSSTSAVLDYLNETYSSAREIV</sequence>
<keyword evidence="7 23" id="KW-0812">Transmembrane</keyword>
<protein>
    <recommendedName>
        <fullName evidence="20">G-protein coupled receptor 22</fullName>
        <ecNumber evidence="19">1.3.1.90</ecNumber>
    </recommendedName>
    <alternativeName>
        <fullName evidence="22">tRNA-dihydrouridine synthase 4-like</fullName>
    </alternativeName>
    <alternativeName>
        <fullName evidence="21">tRNA-dihydrouridine(20a/20b) synthase [NAD(P)+]-like</fullName>
    </alternativeName>
</protein>
<evidence type="ECO:0000256" key="20">
    <source>
        <dbReference type="ARBA" id="ARBA00070815"/>
    </source>
</evidence>
<dbReference type="AlphaFoldDB" id="A0A8J7NI88"/>
<comment type="catalytic activity">
    <reaction evidence="15">
        <text>5,6-dihydrouridine(20a) in tRNA + NAD(+) = uridine(20a) in tRNA + NADH + H(+)</text>
        <dbReference type="Rhea" id="RHEA:53348"/>
        <dbReference type="Rhea" id="RHEA-COMP:13535"/>
        <dbReference type="Rhea" id="RHEA-COMP:13536"/>
        <dbReference type="ChEBI" id="CHEBI:15378"/>
        <dbReference type="ChEBI" id="CHEBI:57540"/>
        <dbReference type="ChEBI" id="CHEBI:57945"/>
        <dbReference type="ChEBI" id="CHEBI:65315"/>
        <dbReference type="ChEBI" id="CHEBI:74443"/>
        <dbReference type="EC" id="1.3.1.90"/>
    </reaction>
    <physiologicalReaction direction="right-to-left" evidence="15">
        <dbReference type="Rhea" id="RHEA:53350"/>
    </physiologicalReaction>
</comment>
<evidence type="ECO:0000256" key="8">
    <source>
        <dbReference type="ARBA" id="ARBA00022694"/>
    </source>
</evidence>
<feature type="transmembrane region" description="Helical" evidence="23">
    <location>
        <begin position="101"/>
        <end position="126"/>
    </location>
</feature>
<evidence type="ECO:0000256" key="23">
    <source>
        <dbReference type="SAM" id="Phobius"/>
    </source>
</evidence>
<comment type="catalytic activity">
    <reaction evidence="17">
        <text>5,6-dihydrouridine(20a) in tRNA + NADP(+) = uridine(20a) in tRNA + NADPH + H(+)</text>
        <dbReference type="Rhea" id="RHEA:53344"/>
        <dbReference type="Rhea" id="RHEA-COMP:13535"/>
        <dbReference type="Rhea" id="RHEA-COMP:13536"/>
        <dbReference type="ChEBI" id="CHEBI:15378"/>
        <dbReference type="ChEBI" id="CHEBI:57783"/>
        <dbReference type="ChEBI" id="CHEBI:58349"/>
        <dbReference type="ChEBI" id="CHEBI:65315"/>
        <dbReference type="ChEBI" id="CHEBI:74443"/>
        <dbReference type="EC" id="1.3.1.90"/>
    </reaction>
    <physiologicalReaction direction="right-to-left" evidence="17">
        <dbReference type="Rhea" id="RHEA:53346"/>
    </physiologicalReaction>
</comment>
<feature type="non-terminal residue" evidence="25">
    <location>
        <position position="736"/>
    </location>
</feature>
<dbReference type="SUPFAM" id="SSF51395">
    <property type="entry name" value="FMN-linked oxidoreductases"/>
    <property type="match status" value="1"/>
</dbReference>
<dbReference type="PANTHER" id="PTHR11082:SF31">
    <property type="entry name" value="TRNA-DIHYDROURIDINE(20A_20B) SYNTHASE [NAD(P)+]-LIKE"/>
    <property type="match status" value="1"/>
</dbReference>
<evidence type="ECO:0000256" key="17">
    <source>
        <dbReference type="ARBA" id="ARBA00052996"/>
    </source>
</evidence>
<dbReference type="CDD" id="cd02801">
    <property type="entry name" value="DUS_like_FMN"/>
    <property type="match status" value="1"/>
</dbReference>
<proteinExistence type="inferred from homology"/>
<evidence type="ECO:0000256" key="7">
    <source>
        <dbReference type="ARBA" id="ARBA00022692"/>
    </source>
</evidence>
<dbReference type="GO" id="GO:0005886">
    <property type="term" value="C:plasma membrane"/>
    <property type="evidence" value="ECO:0007669"/>
    <property type="project" value="UniProtKB-SubCell"/>
</dbReference>
<evidence type="ECO:0000256" key="9">
    <source>
        <dbReference type="ARBA" id="ARBA00022794"/>
    </source>
</evidence>
<evidence type="ECO:0000256" key="3">
    <source>
        <dbReference type="ARBA" id="ARBA00004651"/>
    </source>
</evidence>
<evidence type="ECO:0000256" key="10">
    <source>
        <dbReference type="ARBA" id="ARBA00022989"/>
    </source>
</evidence>
<dbReference type="GO" id="GO:0102266">
    <property type="term" value="F:tRNA-dihydrouridine20a synthase activity"/>
    <property type="evidence" value="ECO:0007669"/>
    <property type="project" value="UniProtKB-EC"/>
</dbReference>
<dbReference type="FunFam" id="1.20.1070.10:FF:000084">
    <property type="entry name" value="Probable G-protein coupled receptor 22"/>
    <property type="match status" value="1"/>
</dbReference>
<comment type="similarity">
    <text evidence="18">Belongs to the Dus family. Dus4 subfamily.</text>
</comment>
<dbReference type="InterPro" id="IPR013785">
    <property type="entry name" value="Aldolase_TIM"/>
</dbReference>
<evidence type="ECO:0000256" key="19">
    <source>
        <dbReference type="ARBA" id="ARBA00066483"/>
    </source>
</evidence>
<gene>
    <name evidence="25" type="primary">Gpr22_0</name>
    <name evidence="25" type="ORF">GTO95_0001941</name>
</gene>
<feature type="transmembrane region" description="Helical" evidence="23">
    <location>
        <begin position="76"/>
        <end position="95"/>
    </location>
</feature>
<evidence type="ECO:0000256" key="12">
    <source>
        <dbReference type="ARBA" id="ARBA00023136"/>
    </source>
</evidence>
<comment type="caution">
    <text evidence="25">The sequence shown here is derived from an EMBL/GenBank/DDBJ whole genome shotgun (WGS) entry which is preliminary data.</text>
</comment>
<dbReference type="PANTHER" id="PTHR11082">
    <property type="entry name" value="TRNA-DIHYDROURIDINE SYNTHASE"/>
    <property type="match status" value="1"/>
</dbReference>
<feature type="transmembrane region" description="Helical" evidence="23">
    <location>
        <begin position="301"/>
        <end position="326"/>
    </location>
</feature>
<evidence type="ECO:0000256" key="4">
    <source>
        <dbReference type="ARBA" id="ARBA00022475"/>
    </source>
</evidence>
<dbReference type="PRINTS" id="PR00237">
    <property type="entry name" value="GPCRRHODOPSN"/>
</dbReference>
<dbReference type="Gene3D" id="3.20.20.70">
    <property type="entry name" value="Aldolase class I"/>
    <property type="match status" value="1"/>
</dbReference>
<dbReference type="EC" id="1.3.1.90" evidence="19"/>
<keyword evidence="13" id="KW-0675">Receptor</keyword>
<reference evidence="25" key="1">
    <citation type="journal article" date="2021" name="Cell">
        <title>Tracing the genetic footprints of vertebrate landing in non-teleost ray-finned fishes.</title>
        <authorList>
            <person name="Bi X."/>
            <person name="Wang K."/>
            <person name="Yang L."/>
            <person name="Pan H."/>
            <person name="Jiang H."/>
            <person name="Wei Q."/>
            <person name="Fang M."/>
            <person name="Yu H."/>
            <person name="Zhu C."/>
            <person name="Cai Y."/>
            <person name="He Y."/>
            <person name="Gan X."/>
            <person name="Zeng H."/>
            <person name="Yu D."/>
            <person name="Zhu Y."/>
            <person name="Jiang H."/>
            <person name="Qiu Q."/>
            <person name="Yang H."/>
            <person name="Zhang Y.E."/>
            <person name="Wang W."/>
            <person name="Zhu M."/>
            <person name="He S."/>
            <person name="Zhang G."/>
        </authorList>
    </citation>
    <scope>NUCLEOTIDE SEQUENCE</scope>
    <source>
        <strain evidence="25">Allg_001</strain>
    </source>
</reference>
<dbReference type="PROSITE" id="PS01136">
    <property type="entry name" value="UPF0034"/>
    <property type="match status" value="1"/>
</dbReference>
<comment type="catalytic activity">
    <reaction evidence="14">
        <text>5,6-dihydrouridine(20b) in tRNA + NADP(+) = uridine(20b) in tRNA + NADPH + H(+)</text>
        <dbReference type="Rhea" id="RHEA:53356"/>
        <dbReference type="Rhea" id="RHEA-COMP:13537"/>
        <dbReference type="Rhea" id="RHEA-COMP:13538"/>
        <dbReference type="ChEBI" id="CHEBI:15378"/>
        <dbReference type="ChEBI" id="CHEBI:57783"/>
        <dbReference type="ChEBI" id="CHEBI:58349"/>
        <dbReference type="ChEBI" id="CHEBI:65315"/>
        <dbReference type="ChEBI" id="CHEBI:74443"/>
        <dbReference type="EC" id="1.3.1.90"/>
    </reaction>
    <physiologicalReaction direction="right-to-left" evidence="14">
        <dbReference type="Rhea" id="RHEA:53358"/>
    </physiologicalReaction>
</comment>
<feature type="transmembrane region" description="Helical" evidence="23">
    <location>
        <begin position="338"/>
        <end position="359"/>
    </location>
</feature>
<dbReference type="Pfam" id="PF01207">
    <property type="entry name" value="Dus"/>
    <property type="match status" value="1"/>
</dbReference>
<dbReference type="InterPro" id="IPR017452">
    <property type="entry name" value="GPCR_Rhodpsn_7TM"/>
</dbReference>
<dbReference type="GO" id="GO:0030030">
    <property type="term" value="P:cell projection organization"/>
    <property type="evidence" value="ECO:0007669"/>
    <property type="project" value="UniProtKB-KW"/>
</dbReference>
<dbReference type="CDD" id="cd00637">
    <property type="entry name" value="7tm_classA_rhodopsin-like"/>
    <property type="match status" value="1"/>
</dbReference>
<evidence type="ECO:0000256" key="2">
    <source>
        <dbReference type="ARBA" id="ARBA00002468"/>
    </source>
</evidence>
<comment type="function">
    <text evidence="2">Catalyzes the synthesis of dihydrouridine, a modified base found in the D-loop of most tRNAs.</text>
</comment>
<evidence type="ECO:0000256" key="15">
    <source>
        <dbReference type="ARBA" id="ARBA00051779"/>
    </source>
</evidence>
<keyword evidence="10 23" id="KW-1133">Transmembrane helix</keyword>
<evidence type="ECO:0000313" key="26">
    <source>
        <dbReference type="Proteomes" id="UP000736164"/>
    </source>
</evidence>
<evidence type="ECO:0000313" key="25">
    <source>
        <dbReference type="EMBL" id="MBN3313842.1"/>
    </source>
</evidence>
<evidence type="ECO:0000256" key="14">
    <source>
        <dbReference type="ARBA" id="ARBA00050434"/>
    </source>
</evidence>
<dbReference type="InterPro" id="IPR035587">
    <property type="entry name" value="DUS-like_FMN-bd"/>
</dbReference>
<name>A0A8J7NI88_ATRSP</name>
<dbReference type="Pfam" id="PF00001">
    <property type="entry name" value="7tm_1"/>
    <property type="match status" value="1"/>
</dbReference>
<dbReference type="GO" id="GO:0050660">
    <property type="term" value="F:flavin adenine dinucleotide binding"/>
    <property type="evidence" value="ECO:0007669"/>
    <property type="project" value="InterPro"/>
</dbReference>
<dbReference type="InterPro" id="IPR000276">
    <property type="entry name" value="GPCR_Rhodpsn"/>
</dbReference>
<comment type="subcellular location">
    <subcellularLocation>
        <location evidence="3">Cell membrane</location>
        <topology evidence="3">Multi-pass membrane protein</topology>
    </subcellularLocation>
</comment>
<evidence type="ECO:0000256" key="22">
    <source>
        <dbReference type="ARBA" id="ARBA00075658"/>
    </source>
</evidence>
<dbReference type="Proteomes" id="UP000736164">
    <property type="component" value="Unassembled WGS sequence"/>
</dbReference>
<dbReference type="InterPro" id="IPR018517">
    <property type="entry name" value="tRNA_hU_synthase_CS"/>
</dbReference>
<keyword evidence="8" id="KW-0819">tRNA processing</keyword>
<organism evidence="25 26">
    <name type="scientific">Atractosteus spatula</name>
    <name type="common">Alligator gar</name>
    <name type="synonym">Lepisosteus spatula</name>
    <dbReference type="NCBI Taxonomy" id="7917"/>
    <lineage>
        <taxon>Eukaryota</taxon>
        <taxon>Metazoa</taxon>
        <taxon>Chordata</taxon>
        <taxon>Craniata</taxon>
        <taxon>Vertebrata</taxon>
        <taxon>Euteleostomi</taxon>
        <taxon>Actinopterygii</taxon>
        <taxon>Neopterygii</taxon>
        <taxon>Holostei</taxon>
        <taxon>Semionotiformes</taxon>
        <taxon>Lepisosteidae</taxon>
        <taxon>Atractosteus</taxon>
    </lineage>
</organism>
<dbReference type="EMBL" id="JAAWVO010013119">
    <property type="protein sequence ID" value="MBN3313842.1"/>
    <property type="molecule type" value="Genomic_DNA"/>
</dbReference>
<keyword evidence="4" id="KW-1003">Cell membrane</keyword>
<evidence type="ECO:0000256" key="5">
    <source>
        <dbReference type="ARBA" id="ARBA00022630"/>
    </source>
</evidence>
<evidence type="ECO:0000256" key="13">
    <source>
        <dbReference type="ARBA" id="ARBA00023170"/>
    </source>
</evidence>
<comment type="catalytic activity">
    <reaction evidence="16">
        <text>5,6-dihydrouridine(20b) in tRNA + NAD(+) = uridine(20b) in tRNA + NADH + H(+)</text>
        <dbReference type="Rhea" id="RHEA:53352"/>
        <dbReference type="Rhea" id="RHEA-COMP:13537"/>
        <dbReference type="Rhea" id="RHEA-COMP:13538"/>
        <dbReference type="ChEBI" id="CHEBI:15378"/>
        <dbReference type="ChEBI" id="CHEBI:57540"/>
        <dbReference type="ChEBI" id="CHEBI:57945"/>
        <dbReference type="ChEBI" id="CHEBI:65315"/>
        <dbReference type="ChEBI" id="CHEBI:74443"/>
        <dbReference type="EC" id="1.3.1.90"/>
    </reaction>
    <physiologicalReaction direction="right-to-left" evidence="16">
        <dbReference type="Rhea" id="RHEA:53354"/>
    </physiologicalReaction>
</comment>
<evidence type="ECO:0000256" key="6">
    <source>
        <dbReference type="ARBA" id="ARBA00022643"/>
    </source>
</evidence>
<keyword evidence="26" id="KW-1185">Reference proteome</keyword>